<dbReference type="InterPro" id="IPR011545">
    <property type="entry name" value="DEAD/DEAH_box_helicase_dom"/>
</dbReference>
<keyword evidence="1 9" id="KW-0963">Cytoplasm</keyword>
<dbReference type="Gene3D" id="3.40.50.11180">
    <property type="match status" value="1"/>
</dbReference>
<keyword evidence="3 9" id="KW-0227">DNA damage</keyword>
<dbReference type="PANTHER" id="PTHR47964:SF1">
    <property type="entry name" value="ATP-DEPENDENT DNA HELICASE HOMOLOG RECG, CHLOROPLASTIC"/>
    <property type="match status" value="1"/>
</dbReference>
<dbReference type="CDD" id="cd17991">
    <property type="entry name" value="DEXHc_TRCF"/>
    <property type="match status" value="1"/>
</dbReference>
<dbReference type="InterPro" id="IPR001650">
    <property type="entry name" value="Helicase_C-like"/>
</dbReference>
<evidence type="ECO:0000256" key="8">
    <source>
        <dbReference type="ARBA" id="ARBA00023204"/>
    </source>
</evidence>
<keyword evidence="13" id="KW-1185">Reference proteome</keyword>
<evidence type="ECO:0000259" key="11">
    <source>
        <dbReference type="PROSITE" id="PS51194"/>
    </source>
</evidence>
<evidence type="ECO:0000256" key="5">
    <source>
        <dbReference type="ARBA" id="ARBA00022806"/>
    </source>
</evidence>
<dbReference type="NCBIfam" id="TIGR00580">
    <property type="entry name" value="mfd"/>
    <property type="match status" value="1"/>
</dbReference>
<dbReference type="SMART" id="SM00487">
    <property type="entry name" value="DEXDc"/>
    <property type="match status" value="1"/>
</dbReference>
<dbReference type="SMART" id="SM00490">
    <property type="entry name" value="HELICc"/>
    <property type="match status" value="1"/>
</dbReference>
<dbReference type="PANTHER" id="PTHR47964">
    <property type="entry name" value="ATP-DEPENDENT DNA HELICASE HOMOLOG RECG, CHLOROPLASTIC"/>
    <property type="match status" value="1"/>
</dbReference>
<dbReference type="Pfam" id="PF17757">
    <property type="entry name" value="UvrB_inter"/>
    <property type="match status" value="1"/>
</dbReference>
<comment type="subcellular location">
    <subcellularLocation>
        <location evidence="9">Cytoplasm</location>
    </subcellularLocation>
</comment>
<feature type="domain" description="Helicase ATP-binding" evidence="10">
    <location>
        <begin position="628"/>
        <end position="789"/>
    </location>
</feature>
<protein>
    <recommendedName>
        <fullName evidence="9">Transcription-repair-coupling factor</fullName>
        <shortName evidence="9">TRCF</shortName>
        <ecNumber evidence="9">3.6.4.-</ecNumber>
    </recommendedName>
</protein>
<dbReference type="Proteomes" id="UP000724149">
    <property type="component" value="Unassembled WGS sequence"/>
</dbReference>
<keyword evidence="6 9" id="KW-0067">ATP-binding</keyword>
<evidence type="ECO:0000256" key="2">
    <source>
        <dbReference type="ARBA" id="ARBA00022741"/>
    </source>
</evidence>
<dbReference type="InterPro" id="IPR014001">
    <property type="entry name" value="Helicase_ATP-bd"/>
</dbReference>
<dbReference type="InterPro" id="IPR004576">
    <property type="entry name" value="Mfd"/>
</dbReference>
<dbReference type="Pfam" id="PF00271">
    <property type="entry name" value="Helicase_C"/>
    <property type="match status" value="1"/>
</dbReference>
<dbReference type="RefSeq" id="WP_204719439.1">
    <property type="nucleotide sequence ID" value="NZ_JACSNR010000001.1"/>
</dbReference>
<dbReference type="SUPFAM" id="SSF52540">
    <property type="entry name" value="P-loop containing nucleoside triphosphate hydrolases"/>
    <property type="match status" value="4"/>
</dbReference>
<dbReference type="SUPFAM" id="SSF141259">
    <property type="entry name" value="CarD-like"/>
    <property type="match status" value="1"/>
</dbReference>
<dbReference type="SUPFAM" id="SSF143517">
    <property type="entry name" value="TRCF domain-like"/>
    <property type="match status" value="1"/>
</dbReference>
<dbReference type="HAMAP" id="MF_00969">
    <property type="entry name" value="TRCF"/>
    <property type="match status" value="1"/>
</dbReference>
<dbReference type="Gene3D" id="2.40.10.170">
    <property type="match status" value="1"/>
</dbReference>
<dbReference type="InterPro" id="IPR041471">
    <property type="entry name" value="UvrB_inter"/>
</dbReference>
<feature type="domain" description="Helicase C-terminal" evidence="11">
    <location>
        <begin position="798"/>
        <end position="964"/>
    </location>
</feature>
<gene>
    <name evidence="9 12" type="primary">mfd</name>
    <name evidence="12" type="ORF">H9X81_02060</name>
</gene>
<evidence type="ECO:0000313" key="12">
    <source>
        <dbReference type="EMBL" id="MBM6922480.1"/>
    </source>
</evidence>
<dbReference type="InterPro" id="IPR037235">
    <property type="entry name" value="TRCF-like_C_D7"/>
</dbReference>
<dbReference type="EMBL" id="JACSNR010000001">
    <property type="protein sequence ID" value="MBM6922480.1"/>
    <property type="molecule type" value="Genomic_DNA"/>
</dbReference>
<comment type="similarity">
    <text evidence="9">In the C-terminal section; belongs to the helicase family. RecG subfamily.</text>
</comment>
<dbReference type="InterPro" id="IPR003711">
    <property type="entry name" value="CarD-like/TRCF_RID"/>
</dbReference>
<keyword evidence="7 9" id="KW-0238">DNA-binding</keyword>
<comment type="caution">
    <text evidence="12">The sequence shown here is derived from an EMBL/GenBank/DDBJ whole genome shotgun (WGS) entry which is preliminary data.</text>
</comment>
<evidence type="ECO:0000259" key="10">
    <source>
        <dbReference type="PROSITE" id="PS51192"/>
    </source>
</evidence>
<evidence type="ECO:0000256" key="9">
    <source>
        <dbReference type="HAMAP-Rule" id="MF_00969"/>
    </source>
</evidence>
<evidence type="ECO:0000256" key="3">
    <source>
        <dbReference type="ARBA" id="ARBA00022763"/>
    </source>
</evidence>
<comment type="function">
    <text evidence="9">Couples transcription and DNA repair by recognizing RNA polymerase (RNAP) stalled at DNA lesions. Mediates ATP-dependent release of RNAP and its truncated transcript from the DNA, and recruitment of nucleotide excision repair machinery to the damaged site.</text>
</comment>
<dbReference type="Gene3D" id="3.90.1150.50">
    <property type="entry name" value="Transcription-repair-coupling factor, D7 domain"/>
    <property type="match status" value="1"/>
</dbReference>
<keyword evidence="2 9" id="KW-0547">Nucleotide-binding</keyword>
<evidence type="ECO:0000313" key="13">
    <source>
        <dbReference type="Proteomes" id="UP000724149"/>
    </source>
</evidence>
<dbReference type="PROSITE" id="PS51192">
    <property type="entry name" value="HELICASE_ATP_BIND_1"/>
    <property type="match status" value="1"/>
</dbReference>
<organism evidence="12 13">
    <name type="scientific">Hydrogenoanaerobacterium saccharovorans</name>
    <dbReference type="NCBI Taxonomy" id="474960"/>
    <lineage>
        <taxon>Bacteria</taxon>
        <taxon>Bacillati</taxon>
        <taxon>Bacillota</taxon>
        <taxon>Clostridia</taxon>
        <taxon>Eubacteriales</taxon>
        <taxon>Oscillospiraceae</taxon>
        <taxon>Hydrogenoanaerobacterium</taxon>
    </lineage>
</organism>
<sequence>MKGFLTAAERLGSFEEIRRNLAEGVTPMLATGLSQIHKVHFAWALTGGSRLVLTPDEPAAVRMAEDLNRFYGEEKAVVFPTREFSFREVEGVSREYEFARLRVLESLAWGEEMVVVASAEAALQRTIPPETLRQHCTTLTAGQSISPGEVIARLLAAGYERRDQVDGVCQFSQRGGIIDFYPPHMPDPFRLEFWGDEIDSIAVFKTDTQRREDNCKRCMITPAREVLYDSPESFADDLEARAKKLRGKYSAPAKEHLLSDVGKLRDGLTLQNIDKYLPVLYERRCTLLDYLPEDAPLFVCEPAGVREELRSANRLMTEDMKVLFEEGVLFEGCDRYLMDYNRIAEEAAVRPTLFMDTFTRSIGDIPLKGLYNIDAVQLAVWGGELAHLTEDLDAYLDSGYTVCILAGTEKAGRALTSDLVGKGYNADYAADLPALTPKKVYVLPGSLSAGFEYPEIKLAVFTHGRVGASLKKRRKTKQKSDPIRSLADLTPGDYVVHVTHGIGVFEGIIKREIHGVVKDYIKIRYAGTDMLFVPVTQLDLVSKYIGGGEDGGVRLNKLNSAEWSKTKARVKKAVADMADELIRLYAQRMQAKGYAFDPDNDWQREFEARFPYEETDDQLRCIDEIKHDMERPQPMDRLLCGDVGFGKTEVAIRAAFKCVMNSKQCAVLVPTTILAWQHYQTFLQRMEGYPVRIELLSRFRTPKQQEEIVKDIRRGLVDIVIGTHRVIQKDVQFKDLGLAIIDEEQRFGVAHKERFKEMFHTVDVLNLSATPIPRTLNMAMSGIRDMSVIEEAPQDRHPVQTYVLEYDREILAAAIRRELRRGGQVFYLHNRVESIDACARKIAEMAPDARIVTAHGKMSEEQLSRIWQQLVDQEIDILVCTTIIETGVDVPNCNTLIIEDADRMGLSQLYQIRGRVGRSTRRAYAYFTFTRGKQLTEVAEKRLSAIKEFTSFGSGFRIAMRDLEIRGAGNVLGAQQHGHMEAVGYDMYLRLLGEAIAEQKGEAPERTSAECMVDLNIGAHIPESYIKGLSQRIDVYKKIAAIQNKDDAFDVTDELIDRFGDPPKAVQGLIDVALVRGRAAALGIREIAQRDQGMFLYPERVDMTLASGLASTLKGRVMVGASGQKPYYLVRPKAGQNPIAAIEEALAAMESVLPAPAAGN</sequence>
<dbReference type="Pfam" id="PF02559">
    <property type="entry name" value="CarD_TRCF_RID"/>
    <property type="match status" value="1"/>
</dbReference>
<evidence type="ECO:0000256" key="1">
    <source>
        <dbReference type="ARBA" id="ARBA00022490"/>
    </source>
</evidence>
<keyword evidence="8 9" id="KW-0234">DNA repair</keyword>
<keyword evidence="5" id="KW-0347">Helicase</keyword>
<dbReference type="EC" id="3.6.4.-" evidence="9"/>
<evidence type="ECO:0000256" key="4">
    <source>
        <dbReference type="ARBA" id="ARBA00022801"/>
    </source>
</evidence>
<keyword evidence="4 9" id="KW-0378">Hydrolase</keyword>
<name>A0ABS2GJ35_9FIRM</name>
<dbReference type="Gene3D" id="3.30.2060.10">
    <property type="entry name" value="Penicillin-binding protein 1b domain"/>
    <property type="match status" value="1"/>
</dbReference>
<comment type="similarity">
    <text evidence="9">In the N-terminal section; belongs to the UvrB family.</text>
</comment>
<dbReference type="InterPro" id="IPR005118">
    <property type="entry name" value="TRCF_C"/>
</dbReference>
<accession>A0ABS2GJ35</accession>
<evidence type="ECO:0000256" key="6">
    <source>
        <dbReference type="ARBA" id="ARBA00022840"/>
    </source>
</evidence>
<dbReference type="InterPro" id="IPR047112">
    <property type="entry name" value="RecG/Mfd"/>
</dbReference>
<dbReference type="SMART" id="SM00982">
    <property type="entry name" value="TRCF"/>
    <property type="match status" value="1"/>
</dbReference>
<reference evidence="12 13" key="1">
    <citation type="journal article" date="2021" name="Sci. Rep.">
        <title>The distribution of antibiotic resistance genes in chicken gut microbiota commensals.</title>
        <authorList>
            <person name="Juricova H."/>
            <person name="Matiasovicova J."/>
            <person name="Kubasova T."/>
            <person name="Cejkova D."/>
            <person name="Rychlik I."/>
        </authorList>
    </citation>
    <scope>NUCLEOTIDE SEQUENCE [LARGE SCALE GENOMIC DNA]</scope>
    <source>
        <strain evidence="12 13">An564</strain>
    </source>
</reference>
<dbReference type="InterPro" id="IPR036101">
    <property type="entry name" value="CarD-like/TRCF_RID_sf"/>
</dbReference>
<dbReference type="PROSITE" id="PS51194">
    <property type="entry name" value="HELICASE_CTER"/>
    <property type="match status" value="1"/>
</dbReference>
<evidence type="ECO:0000256" key="7">
    <source>
        <dbReference type="ARBA" id="ARBA00023125"/>
    </source>
</evidence>
<dbReference type="Pfam" id="PF03461">
    <property type="entry name" value="TRCF"/>
    <property type="match status" value="1"/>
</dbReference>
<dbReference type="Gene3D" id="3.40.50.300">
    <property type="entry name" value="P-loop containing nucleotide triphosphate hydrolases"/>
    <property type="match status" value="2"/>
</dbReference>
<proteinExistence type="inferred from homology"/>
<dbReference type="SMART" id="SM01058">
    <property type="entry name" value="CarD_TRCF"/>
    <property type="match status" value="1"/>
</dbReference>
<dbReference type="InterPro" id="IPR027417">
    <property type="entry name" value="P-loop_NTPase"/>
</dbReference>
<dbReference type="Pfam" id="PF00270">
    <property type="entry name" value="DEAD"/>
    <property type="match status" value="1"/>
</dbReference>